<dbReference type="EMBL" id="BSPO01000002">
    <property type="protein sequence ID" value="GLS83250.1"/>
    <property type="molecule type" value="Genomic_DNA"/>
</dbReference>
<keyword evidence="2" id="KW-1185">Reference proteome</keyword>
<evidence type="ECO:0000313" key="1">
    <source>
        <dbReference type="EMBL" id="GLS83250.1"/>
    </source>
</evidence>
<gene>
    <name evidence="1" type="ORF">GCM10007894_12270</name>
</gene>
<proteinExistence type="predicted"/>
<sequence length="61" mass="6768">MNRSPLSTRCFAGAGKSPITLKNGQYCWKGFELNATGARNAIEVRKAELARTLKDNRREVA</sequence>
<evidence type="ECO:0000313" key="2">
    <source>
        <dbReference type="Proteomes" id="UP001157439"/>
    </source>
</evidence>
<name>A0AA37TPV8_9GAMM</name>
<reference evidence="1 2" key="1">
    <citation type="journal article" date="2014" name="Int. J. Syst. Evol. Microbiol.">
        <title>Complete genome sequence of Corynebacterium casei LMG S-19264T (=DSM 44701T), isolated from a smear-ripened cheese.</title>
        <authorList>
            <consortium name="US DOE Joint Genome Institute (JGI-PGF)"/>
            <person name="Walter F."/>
            <person name="Albersmeier A."/>
            <person name="Kalinowski J."/>
            <person name="Ruckert C."/>
        </authorList>
    </citation>
    <scope>NUCLEOTIDE SEQUENCE [LARGE SCALE GENOMIC DNA]</scope>
    <source>
        <strain evidence="1 2">NBRC 112785</strain>
    </source>
</reference>
<dbReference type="RefSeq" id="WP_095497188.1">
    <property type="nucleotide sequence ID" value="NZ_BSPO01000002.1"/>
</dbReference>
<protein>
    <submittedName>
        <fullName evidence="1">Uncharacterized protein</fullName>
    </submittedName>
</protein>
<dbReference type="AlphaFoldDB" id="A0AA37TPV8"/>
<organism evidence="1 2">
    <name type="scientific">Paraferrimonas haliotis</name>
    <dbReference type="NCBI Taxonomy" id="2013866"/>
    <lineage>
        <taxon>Bacteria</taxon>
        <taxon>Pseudomonadati</taxon>
        <taxon>Pseudomonadota</taxon>
        <taxon>Gammaproteobacteria</taxon>
        <taxon>Alteromonadales</taxon>
        <taxon>Ferrimonadaceae</taxon>
        <taxon>Paraferrimonas</taxon>
    </lineage>
</organism>
<comment type="caution">
    <text evidence="1">The sequence shown here is derived from an EMBL/GenBank/DDBJ whole genome shotgun (WGS) entry which is preliminary data.</text>
</comment>
<accession>A0AA37TPV8</accession>
<dbReference type="Proteomes" id="UP001157439">
    <property type="component" value="Unassembled WGS sequence"/>
</dbReference>